<reference evidence="9" key="1">
    <citation type="submission" date="2018-05" db="EMBL/GenBank/DDBJ databases">
        <authorList>
            <person name="Lanie J.A."/>
            <person name="Ng W.-L."/>
            <person name="Kazmierczak K.M."/>
            <person name="Andrzejewski T.M."/>
            <person name="Davidsen T.M."/>
            <person name="Wayne K.J."/>
            <person name="Tettelin H."/>
            <person name="Glass J.I."/>
            <person name="Rusch D."/>
            <person name="Podicherti R."/>
            <person name="Tsui H.-C.T."/>
            <person name="Winkler M.E."/>
        </authorList>
    </citation>
    <scope>NUCLEOTIDE SEQUENCE</scope>
</reference>
<feature type="non-terminal residue" evidence="9">
    <location>
        <position position="295"/>
    </location>
</feature>
<evidence type="ECO:0000256" key="7">
    <source>
        <dbReference type="ARBA" id="ARBA00023014"/>
    </source>
</evidence>
<evidence type="ECO:0000256" key="4">
    <source>
        <dbReference type="ARBA" id="ARBA00022691"/>
    </source>
</evidence>
<dbReference type="Gene3D" id="3.80.30.20">
    <property type="entry name" value="tm_1862 like domain"/>
    <property type="match status" value="1"/>
</dbReference>
<dbReference type="GO" id="GO:0046872">
    <property type="term" value="F:metal ion binding"/>
    <property type="evidence" value="ECO:0007669"/>
    <property type="project" value="UniProtKB-KW"/>
</dbReference>
<dbReference type="CDD" id="cd01335">
    <property type="entry name" value="Radical_SAM"/>
    <property type="match status" value="1"/>
</dbReference>
<evidence type="ECO:0000256" key="6">
    <source>
        <dbReference type="ARBA" id="ARBA00023004"/>
    </source>
</evidence>
<dbReference type="EMBL" id="UINC01142128">
    <property type="protein sequence ID" value="SVD30279.1"/>
    <property type="molecule type" value="Genomic_DNA"/>
</dbReference>
<accession>A0A382U7K8</accession>
<dbReference type="SUPFAM" id="SSF102114">
    <property type="entry name" value="Radical SAM enzymes"/>
    <property type="match status" value="1"/>
</dbReference>
<dbReference type="PANTHER" id="PTHR43409:SF7">
    <property type="entry name" value="BLL1977 PROTEIN"/>
    <property type="match status" value="1"/>
</dbReference>
<keyword evidence="7" id="KW-0411">Iron-sulfur</keyword>
<dbReference type="InterPro" id="IPR006638">
    <property type="entry name" value="Elp3/MiaA/NifB-like_rSAM"/>
</dbReference>
<dbReference type="SFLD" id="SFLDG01123">
    <property type="entry name" value="methyltransferase_(Class_B)"/>
    <property type="match status" value="1"/>
</dbReference>
<evidence type="ECO:0000259" key="8">
    <source>
        <dbReference type="PROSITE" id="PS51918"/>
    </source>
</evidence>
<keyword evidence="5" id="KW-0479">Metal-binding</keyword>
<keyword evidence="3" id="KW-0808">Transferase</keyword>
<evidence type="ECO:0000256" key="3">
    <source>
        <dbReference type="ARBA" id="ARBA00022679"/>
    </source>
</evidence>
<dbReference type="PROSITE" id="PS51918">
    <property type="entry name" value="RADICAL_SAM"/>
    <property type="match status" value="1"/>
</dbReference>
<dbReference type="InterPro" id="IPR023404">
    <property type="entry name" value="rSAM_horseshoe"/>
</dbReference>
<protein>
    <recommendedName>
        <fullName evidence="8">Radical SAM core domain-containing protein</fullName>
    </recommendedName>
</protein>
<keyword evidence="4" id="KW-0949">S-adenosyl-L-methionine</keyword>
<dbReference type="PANTHER" id="PTHR43409">
    <property type="entry name" value="ANAEROBIC MAGNESIUM-PROTOPORPHYRIN IX MONOMETHYL ESTER CYCLASE-RELATED"/>
    <property type="match status" value="1"/>
</dbReference>
<proteinExistence type="predicted"/>
<gene>
    <name evidence="9" type="ORF">METZ01_LOCUS383133</name>
</gene>
<dbReference type="SFLD" id="SFLDS00029">
    <property type="entry name" value="Radical_SAM"/>
    <property type="match status" value="1"/>
</dbReference>
<evidence type="ECO:0000313" key="9">
    <source>
        <dbReference type="EMBL" id="SVD30279.1"/>
    </source>
</evidence>
<dbReference type="SMART" id="SM00729">
    <property type="entry name" value="Elp3"/>
    <property type="match status" value="1"/>
</dbReference>
<dbReference type="SFLD" id="SFLDG01082">
    <property type="entry name" value="B12-binding_domain_containing"/>
    <property type="match status" value="1"/>
</dbReference>
<dbReference type="Pfam" id="PF04055">
    <property type="entry name" value="Radical_SAM"/>
    <property type="match status" value="1"/>
</dbReference>
<dbReference type="InterPro" id="IPR058240">
    <property type="entry name" value="rSAM_sf"/>
</dbReference>
<organism evidence="9">
    <name type="scientific">marine metagenome</name>
    <dbReference type="NCBI Taxonomy" id="408172"/>
    <lineage>
        <taxon>unclassified sequences</taxon>
        <taxon>metagenomes</taxon>
        <taxon>ecological metagenomes</taxon>
    </lineage>
</organism>
<keyword evidence="2" id="KW-0489">Methyltransferase</keyword>
<keyword evidence="6" id="KW-0408">Iron</keyword>
<feature type="non-terminal residue" evidence="9">
    <location>
        <position position="1"/>
    </location>
</feature>
<evidence type="ECO:0000256" key="2">
    <source>
        <dbReference type="ARBA" id="ARBA00022603"/>
    </source>
</evidence>
<dbReference type="GO" id="GO:0051539">
    <property type="term" value="F:4 iron, 4 sulfur cluster binding"/>
    <property type="evidence" value="ECO:0007669"/>
    <property type="project" value="UniProtKB-KW"/>
</dbReference>
<comment type="cofactor">
    <cofactor evidence="1">
        <name>[4Fe-4S] cluster</name>
        <dbReference type="ChEBI" id="CHEBI:49883"/>
    </cofactor>
</comment>
<feature type="domain" description="Radical SAM core" evidence="8">
    <location>
        <begin position="89"/>
        <end position="295"/>
    </location>
</feature>
<evidence type="ECO:0000256" key="5">
    <source>
        <dbReference type="ARBA" id="ARBA00022723"/>
    </source>
</evidence>
<dbReference type="GO" id="GO:0003824">
    <property type="term" value="F:catalytic activity"/>
    <property type="evidence" value="ECO:0007669"/>
    <property type="project" value="InterPro"/>
</dbReference>
<dbReference type="InterPro" id="IPR007197">
    <property type="entry name" value="rSAM"/>
</dbReference>
<name>A0A382U7K8_9ZZZZ</name>
<dbReference type="InterPro" id="IPR034466">
    <property type="entry name" value="Methyltransferase_Class_B"/>
</dbReference>
<evidence type="ECO:0000256" key="1">
    <source>
        <dbReference type="ARBA" id="ARBA00001966"/>
    </source>
</evidence>
<dbReference type="InterPro" id="IPR051198">
    <property type="entry name" value="BchE-like"/>
</dbReference>
<sequence length="295" mass="33931">EAFDLIAVGPDGEYTALEIIDAYKKCNYSKSNFLENRDLLSQIDGIFYRSDGKTIANKPRVKIQDLDELPFPARDLFPLECYVPLPNQYKRLPLTNMVVIRGCPYVCTFCDQAGTGARARSPKKAVDEIRHVVNQFGVKEISFWDDTMSYNKKWMTEFCERLIGAQLDIIWSCYAAVNTVNKEILYLMKQAGCWNIFYGFETGVPELLRNIDGHKKNRSFEKMKEVSKWTKDANIEIRGSFMIGMPGETPELARETIKRAIELDPEYAQFSITTPYPGTRLYKEIKDGKWGKFTT</sequence>
<dbReference type="AlphaFoldDB" id="A0A382U7K8"/>